<feature type="repeat" description="WD" evidence="3">
    <location>
        <begin position="914"/>
        <end position="955"/>
    </location>
</feature>
<dbReference type="Pfam" id="PF00400">
    <property type="entry name" value="WD40"/>
    <property type="match status" value="5"/>
</dbReference>
<dbReference type="PRINTS" id="PR00320">
    <property type="entry name" value="GPROTEINBRPT"/>
</dbReference>
<dbReference type="Gene3D" id="2.130.10.10">
    <property type="entry name" value="YVTN repeat-like/Quinoprotein amine dehydrogenase"/>
    <property type="match status" value="2"/>
</dbReference>
<comment type="caution">
    <text evidence="6">The sequence shown here is derived from an EMBL/GenBank/DDBJ whole genome shotgun (WGS) entry which is preliminary data.</text>
</comment>
<dbReference type="Pfam" id="PF24883">
    <property type="entry name" value="NPHP3_N"/>
    <property type="match status" value="1"/>
</dbReference>
<name>A0AAV8ABS3_9EUKA</name>
<accession>A0AAV8ABS3</accession>
<dbReference type="SUPFAM" id="SSF50978">
    <property type="entry name" value="WD40 repeat-like"/>
    <property type="match status" value="1"/>
</dbReference>
<dbReference type="PROSITE" id="PS50082">
    <property type="entry name" value="WD_REPEATS_2"/>
    <property type="match status" value="4"/>
</dbReference>
<dbReference type="AlphaFoldDB" id="A0AAV8ABS3"/>
<dbReference type="InterPro" id="IPR036322">
    <property type="entry name" value="WD40_repeat_dom_sf"/>
</dbReference>
<dbReference type="InterPro" id="IPR011993">
    <property type="entry name" value="PH-like_dom_sf"/>
</dbReference>
<reference evidence="6" key="1">
    <citation type="submission" date="2022-08" db="EMBL/GenBank/DDBJ databases">
        <title>Novel sulphate-reducing endosymbionts in the free-living metamonad Anaeramoeba.</title>
        <authorList>
            <person name="Jerlstrom-Hultqvist J."/>
            <person name="Cepicka I."/>
            <person name="Gallot-Lavallee L."/>
            <person name="Salas-Leiva D."/>
            <person name="Curtis B.A."/>
            <person name="Zahonova K."/>
            <person name="Pipaliya S."/>
            <person name="Dacks J."/>
            <person name="Roger A.J."/>
        </authorList>
    </citation>
    <scope>NUCLEOTIDE SEQUENCE</scope>
    <source>
        <strain evidence="6">Busselton2</strain>
    </source>
</reference>
<evidence type="ECO:0000313" key="6">
    <source>
        <dbReference type="EMBL" id="KAJ3451726.1"/>
    </source>
</evidence>
<dbReference type="InterPro" id="IPR019775">
    <property type="entry name" value="WD40_repeat_CS"/>
</dbReference>
<dbReference type="Proteomes" id="UP001146793">
    <property type="component" value="Unassembled WGS sequence"/>
</dbReference>
<dbReference type="Gene3D" id="2.30.29.30">
    <property type="entry name" value="Pleckstrin-homology domain (PH domain)/Phosphotyrosine-binding domain (PTB)"/>
    <property type="match status" value="1"/>
</dbReference>
<keyword evidence="1 3" id="KW-0853">WD repeat</keyword>
<dbReference type="InterPro" id="IPR027417">
    <property type="entry name" value="P-loop_NTPase"/>
</dbReference>
<feature type="repeat" description="WD" evidence="3">
    <location>
        <begin position="830"/>
        <end position="871"/>
    </location>
</feature>
<feature type="compositionally biased region" description="Basic and acidic residues" evidence="4">
    <location>
        <begin position="767"/>
        <end position="783"/>
    </location>
</feature>
<dbReference type="InterPro" id="IPR020472">
    <property type="entry name" value="WD40_PAC1"/>
</dbReference>
<dbReference type="InterPro" id="IPR001849">
    <property type="entry name" value="PH_domain"/>
</dbReference>
<dbReference type="FunFam" id="2.30.29.30:FF:000286">
    <property type="entry name" value="PH-protein kinase domain containing protein"/>
    <property type="match status" value="1"/>
</dbReference>
<dbReference type="InterPro" id="IPR015943">
    <property type="entry name" value="WD40/YVTN_repeat-like_dom_sf"/>
</dbReference>
<dbReference type="PANTHER" id="PTHR19879">
    <property type="entry name" value="TRANSCRIPTION INITIATION FACTOR TFIID"/>
    <property type="match status" value="1"/>
</dbReference>
<sequence length="1184" mass="137943">MTSQTKTNSLSEDQNNFNILSILRNHDFSETLKANCSEFVSPRKWVFKILDEWRMDKVKREKLFLLSGGTGVGKTLILSEYIRINKQEILGYYYCLPEYQLKTSSPAVFIHSIVSQLMNNLQAYKKHFEDKKLELLPYLQYDRCLQQPVECFSRCVCEPLFLIEKPSIKKNYFFVIDGLDVSLSSLRSPNYNTPIAQILLKCLNKFPRWITIITSINTNNLNDLDKLEGTHKVSFKIFRMEENCEQEMKNDIKDYFNLTLKNDRQFKKQINSISNSNQNNMTQIINIFLKKSGLQMLTAHFLIKSIKFGLINTMNEFNYFGDGFDKIVLFSLNKIFFPLELNNKNKNNINENENEINKDNSNNNSDNQEYELEKRTIIMNNILDKKPLKKTNSYLNKVQLDQNIAFSALPIVPIDLVQMKKKEEQIRYDKIVFLRIIEKLLITFEPIDLEYLNFLLENTGWMVSRIESLGNYLFSNYPKFNEQKNFNQRNKNSNQQENININKNNIQNNNKNNQNSNMNNNNNKLILRDILSLFLKINHENQLFVRHKIFKNFFSNLKSDRFEIDLTESHSKLSQYFIQNFNLGSEMGKYEAKYLFTHTYIAKDIKNLINLSFNLSWYKIYLKYTDIIQCKKDIDLLDELQDQDIKLLSATLSDSTQALLMDPSITQLCQQLLLRVDPNVVSFKFWDLLENMKKNKKKFWFAPLDASLPTKLEEKKRKNINILTDKIKTYIKLTSSLHVSGLLTNSTLNGKQNQVNDNNNNKNSKLQNEKKESQNREYETDELNKQANLRPWVESIDISSNMEFAVSSWEGNDLKIWDLNFPTRTNSQLLTGHQLDIKDVTISKDNKYILSVSDDRLIKLWESETQSELHSWEGHCDPGESCVFAPDFSYAASGGLDKVISIWSTKDWSRQSVLFGHTNFIVALSISPDSKLIASGSWDKTVRVWEYDTQECIYVLTGHKNWVNCVSFSRDGRFLISGSSDNVLIVWNVLSGREHTRLIGHKHCVEGLSVDSYSENENTNHLCISCSHDHSIILWDFIKGIALAQIIFDSYLPSIAWSGSYVCCGDAQGRVHFLQLVPPHGRTFVYKEGLLIKQGGGKGGRKNWKKRWFVLGTQKLSYYRPSKKQLIGSINLINCKVKKNFNLGKEYCFEIQTKDRIWHLISENNLEMLEWIEAIETNSTFELK</sequence>
<dbReference type="EMBL" id="JANTQA010000008">
    <property type="protein sequence ID" value="KAJ3451726.1"/>
    <property type="molecule type" value="Genomic_DNA"/>
</dbReference>
<dbReference type="SUPFAM" id="SSF52540">
    <property type="entry name" value="P-loop containing nucleoside triphosphate hydrolases"/>
    <property type="match status" value="1"/>
</dbReference>
<dbReference type="SUPFAM" id="SSF50729">
    <property type="entry name" value="PH domain-like"/>
    <property type="match status" value="1"/>
</dbReference>
<dbReference type="SMART" id="SM00233">
    <property type="entry name" value="PH"/>
    <property type="match status" value="1"/>
</dbReference>
<evidence type="ECO:0000256" key="1">
    <source>
        <dbReference type="ARBA" id="ARBA00022574"/>
    </source>
</evidence>
<evidence type="ECO:0000256" key="2">
    <source>
        <dbReference type="ARBA" id="ARBA00022737"/>
    </source>
</evidence>
<dbReference type="InterPro" id="IPR056884">
    <property type="entry name" value="NPHP3-like_N"/>
</dbReference>
<dbReference type="Pfam" id="PF00169">
    <property type="entry name" value="PH"/>
    <property type="match status" value="1"/>
</dbReference>
<feature type="domain" description="PH" evidence="5">
    <location>
        <begin position="1084"/>
        <end position="1180"/>
    </location>
</feature>
<dbReference type="PROSITE" id="PS00678">
    <property type="entry name" value="WD_REPEATS_1"/>
    <property type="match status" value="1"/>
</dbReference>
<dbReference type="InterPro" id="IPR001680">
    <property type="entry name" value="WD40_rpt"/>
</dbReference>
<dbReference type="SMART" id="SM00320">
    <property type="entry name" value="WD40"/>
    <property type="match status" value="6"/>
</dbReference>
<feature type="repeat" description="WD" evidence="3">
    <location>
        <begin position="956"/>
        <end position="997"/>
    </location>
</feature>
<gene>
    <name evidence="6" type="ORF">M0812_03479</name>
</gene>
<keyword evidence="2" id="KW-0677">Repeat</keyword>
<dbReference type="CDD" id="cd00200">
    <property type="entry name" value="WD40"/>
    <property type="match status" value="1"/>
</dbReference>
<dbReference type="CDD" id="cd00821">
    <property type="entry name" value="PH"/>
    <property type="match status" value="1"/>
</dbReference>
<proteinExistence type="predicted"/>
<dbReference type="PROSITE" id="PS50003">
    <property type="entry name" value="PH_DOMAIN"/>
    <property type="match status" value="1"/>
</dbReference>
<dbReference type="PANTHER" id="PTHR19879:SF9">
    <property type="entry name" value="TRANSCRIPTION INITIATION FACTOR TFIID SUBUNIT 5"/>
    <property type="match status" value="1"/>
</dbReference>
<feature type="repeat" description="WD" evidence="3">
    <location>
        <begin position="872"/>
        <end position="913"/>
    </location>
</feature>
<protein>
    <submittedName>
        <fullName evidence="6">Lissencephaly-1</fullName>
    </submittedName>
</protein>
<evidence type="ECO:0000313" key="7">
    <source>
        <dbReference type="Proteomes" id="UP001146793"/>
    </source>
</evidence>
<dbReference type="PROSITE" id="PS50294">
    <property type="entry name" value="WD_REPEATS_REGION"/>
    <property type="match status" value="3"/>
</dbReference>
<feature type="compositionally biased region" description="Low complexity" evidence="4">
    <location>
        <begin position="749"/>
        <end position="766"/>
    </location>
</feature>
<evidence type="ECO:0000256" key="4">
    <source>
        <dbReference type="SAM" id="MobiDB-lite"/>
    </source>
</evidence>
<feature type="region of interest" description="Disordered" evidence="4">
    <location>
        <begin position="748"/>
        <end position="783"/>
    </location>
</feature>
<evidence type="ECO:0000259" key="5">
    <source>
        <dbReference type="PROSITE" id="PS50003"/>
    </source>
</evidence>
<evidence type="ECO:0000256" key="3">
    <source>
        <dbReference type="PROSITE-ProRule" id="PRU00221"/>
    </source>
</evidence>
<organism evidence="6 7">
    <name type="scientific">Anaeramoeba flamelloides</name>
    <dbReference type="NCBI Taxonomy" id="1746091"/>
    <lineage>
        <taxon>Eukaryota</taxon>
        <taxon>Metamonada</taxon>
        <taxon>Anaeramoebidae</taxon>
        <taxon>Anaeramoeba</taxon>
    </lineage>
</organism>